<gene>
    <name evidence="1" type="ORF">SAMN05443144_12067</name>
</gene>
<evidence type="ECO:0000313" key="2">
    <source>
        <dbReference type="Proteomes" id="UP000184041"/>
    </source>
</evidence>
<accession>A0A1M5HK68</accession>
<name>A0A1M5HK68_9BACT</name>
<dbReference type="Proteomes" id="UP000184041">
    <property type="component" value="Unassembled WGS sequence"/>
</dbReference>
<evidence type="ECO:0008006" key="3">
    <source>
        <dbReference type="Google" id="ProtNLM"/>
    </source>
</evidence>
<dbReference type="AlphaFoldDB" id="A0A1M5HK68"/>
<organism evidence="1 2">
    <name type="scientific">Fodinibius roseus</name>
    <dbReference type="NCBI Taxonomy" id="1194090"/>
    <lineage>
        <taxon>Bacteria</taxon>
        <taxon>Pseudomonadati</taxon>
        <taxon>Balneolota</taxon>
        <taxon>Balneolia</taxon>
        <taxon>Balneolales</taxon>
        <taxon>Balneolaceae</taxon>
        <taxon>Fodinibius</taxon>
    </lineage>
</organism>
<protein>
    <recommendedName>
        <fullName evidence="3">Transposase</fullName>
    </recommendedName>
</protein>
<keyword evidence="2" id="KW-1185">Reference proteome</keyword>
<evidence type="ECO:0000313" key="1">
    <source>
        <dbReference type="EMBL" id="SHG16340.1"/>
    </source>
</evidence>
<reference evidence="1 2" key="1">
    <citation type="submission" date="2016-11" db="EMBL/GenBank/DDBJ databases">
        <authorList>
            <person name="Jaros S."/>
            <person name="Januszkiewicz K."/>
            <person name="Wedrychowicz H."/>
        </authorList>
    </citation>
    <scope>NUCLEOTIDE SEQUENCE [LARGE SCALE GENOMIC DNA]</scope>
    <source>
        <strain evidence="1 2">DSM 21986</strain>
    </source>
</reference>
<proteinExistence type="predicted"/>
<dbReference type="STRING" id="1194090.SAMN05443144_12067"/>
<dbReference type="EMBL" id="FQUS01000020">
    <property type="protein sequence ID" value="SHG16340.1"/>
    <property type="molecule type" value="Genomic_DNA"/>
</dbReference>
<sequence length="69" mass="7859">MTIVLLTNQLPSKSKTDKVDAKTLTGLLRFRTVIWRLDTDISGILHAARISNFSKERFLRKIAGDIVQF</sequence>